<accession>A0A4U3KX35</accession>
<protein>
    <submittedName>
        <fullName evidence="2">Uncharacterized protein</fullName>
    </submittedName>
</protein>
<evidence type="ECO:0000313" key="3">
    <source>
        <dbReference type="Proteomes" id="UP000305848"/>
    </source>
</evidence>
<dbReference type="EMBL" id="SZQL01000019">
    <property type="protein sequence ID" value="TKK65647.1"/>
    <property type="molecule type" value="Genomic_DNA"/>
</dbReference>
<keyword evidence="1" id="KW-0812">Transmembrane</keyword>
<sequence>MDFYKLTDFQLYSIINSRHLDTVQKAAAQHELDRRGLTPEELKQLADELASRMHQPKWSFKVSPAVLWLVFIVIIFVLLRQISCR</sequence>
<comment type="caution">
    <text evidence="2">The sequence shown here is derived from an EMBL/GenBank/DDBJ whole genome shotgun (WGS) entry which is preliminary data.</text>
</comment>
<proteinExistence type="predicted"/>
<keyword evidence="1" id="KW-1133">Transmembrane helix</keyword>
<dbReference type="RefSeq" id="WP_137263416.1">
    <property type="nucleotide sequence ID" value="NZ_SZQL01000019.1"/>
</dbReference>
<dbReference type="Proteomes" id="UP000305848">
    <property type="component" value="Unassembled WGS sequence"/>
</dbReference>
<reference evidence="2 3" key="1">
    <citation type="submission" date="2019-05" db="EMBL/GenBank/DDBJ databases">
        <title>Panacibacter sp. strain 17mud1-8 Genome sequencing and assembly.</title>
        <authorList>
            <person name="Chhetri G."/>
        </authorList>
    </citation>
    <scope>NUCLEOTIDE SEQUENCE [LARGE SCALE GENOMIC DNA]</scope>
    <source>
        <strain evidence="2 3">17mud1-8</strain>
    </source>
</reference>
<keyword evidence="3" id="KW-1185">Reference proteome</keyword>
<evidence type="ECO:0000313" key="2">
    <source>
        <dbReference type="EMBL" id="TKK65647.1"/>
    </source>
</evidence>
<organism evidence="2 3">
    <name type="scientific">Ilyomonas limi</name>
    <dbReference type="NCBI Taxonomy" id="2575867"/>
    <lineage>
        <taxon>Bacteria</taxon>
        <taxon>Pseudomonadati</taxon>
        <taxon>Bacteroidota</taxon>
        <taxon>Chitinophagia</taxon>
        <taxon>Chitinophagales</taxon>
        <taxon>Chitinophagaceae</taxon>
        <taxon>Ilyomonas</taxon>
    </lineage>
</organism>
<feature type="transmembrane region" description="Helical" evidence="1">
    <location>
        <begin position="58"/>
        <end position="79"/>
    </location>
</feature>
<evidence type="ECO:0000256" key="1">
    <source>
        <dbReference type="SAM" id="Phobius"/>
    </source>
</evidence>
<keyword evidence="1" id="KW-0472">Membrane</keyword>
<dbReference type="AlphaFoldDB" id="A0A4U3KX35"/>
<name>A0A4U3KX35_9BACT</name>
<gene>
    <name evidence="2" type="ORF">FC093_19100</name>
</gene>